<dbReference type="EnsemblMetazoa" id="CapteT190511">
    <property type="protein sequence ID" value="CapteP190511"/>
    <property type="gene ID" value="CapteG190511"/>
</dbReference>
<evidence type="ECO:0000313" key="3">
    <source>
        <dbReference type="Proteomes" id="UP000014760"/>
    </source>
</evidence>
<dbReference type="Proteomes" id="UP000014760">
    <property type="component" value="Unassembled WGS sequence"/>
</dbReference>
<organism evidence="1">
    <name type="scientific">Capitella teleta</name>
    <name type="common">Polychaete worm</name>
    <dbReference type="NCBI Taxonomy" id="283909"/>
    <lineage>
        <taxon>Eukaryota</taxon>
        <taxon>Metazoa</taxon>
        <taxon>Spiralia</taxon>
        <taxon>Lophotrochozoa</taxon>
        <taxon>Annelida</taxon>
        <taxon>Polychaeta</taxon>
        <taxon>Sedentaria</taxon>
        <taxon>Scolecida</taxon>
        <taxon>Capitellidae</taxon>
        <taxon>Capitella</taxon>
    </lineage>
</organism>
<reference evidence="2" key="3">
    <citation type="submission" date="2015-06" db="UniProtKB">
        <authorList>
            <consortium name="EnsemblMetazoa"/>
        </authorList>
    </citation>
    <scope>IDENTIFICATION</scope>
</reference>
<keyword evidence="3" id="KW-1185">Reference proteome</keyword>
<accession>R7THP3</accession>
<gene>
    <name evidence="1" type="ORF">CAPTEDRAFT_190511</name>
</gene>
<evidence type="ECO:0000313" key="2">
    <source>
        <dbReference type="EnsemblMetazoa" id="CapteP190511"/>
    </source>
</evidence>
<sequence>MTMHSPKQAVKYPLRTIFAWEESIWITSKAGLRSWKEFQEPQPAMDTVALQLCEDIVTRRANFAPQSKDANTETVTDHQNEIIMYITGAVLHKLKKRYARSNRSDDLDVIKGLISHKKRKARDHHSLRSSQEEGC</sequence>
<proteinExistence type="predicted"/>
<dbReference type="EMBL" id="AMQN01002726">
    <property type="status" value="NOT_ANNOTATED_CDS"/>
    <property type="molecule type" value="Genomic_DNA"/>
</dbReference>
<protein>
    <submittedName>
        <fullName evidence="1 2">Uncharacterized protein</fullName>
    </submittedName>
</protein>
<dbReference type="HOGENOM" id="CLU_1887713_0_0_1"/>
<reference evidence="1 3" key="2">
    <citation type="journal article" date="2013" name="Nature">
        <title>Insights into bilaterian evolution from three spiralian genomes.</title>
        <authorList>
            <person name="Simakov O."/>
            <person name="Marletaz F."/>
            <person name="Cho S.J."/>
            <person name="Edsinger-Gonzales E."/>
            <person name="Havlak P."/>
            <person name="Hellsten U."/>
            <person name="Kuo D.H."/>
            <person name="Larsson T."/>
            <person name="Lv J."/>
            <person name="Arendt D."/>
            <person name="Savage R."/>
            <person name="Osoegawa K."/>
            <person name="de Jong P."/>
            <person name="Grimwood J."/>
            <person name="Chapman J.A."/>
            <person name="Shapiro H."/>
            <person name="Aerts A."/>
            <person name="Otillar R.P."/>
            <person name="Terry A.Y."/>
            <person name="Boore J.L."/>
            <person name="Grigoriev I.V."/>
            <person name="Lindberg D.R."/>
            <person name="Seaver E.C."/>
            <person name="Weisblat D.A."/>
            <person name="Putnam N.H."/>
            <person name="Rokhsar D.S."/>
        </authorList>
    </citation>
    <scope>NUCLEOTIDE SEQUENCE</scope>
    <source>
        <strain evidence="1 3">I ESC-2004</strain>
    </source>
</reference>
<dbReference type="AlphaFoldDB" id="R7THP3"/>
<evidence type="ECO:0000313" key="1">
    <source>
        <dbReference type="EMBL" id="ELT92992.1"/>
    </source>
</evidence>
<name>R7THP3_CAPTE</name>
<dbReference type="EMBL" id="KB309928">
    <property type="protein sequence ID" value="ELT92992.1"/>
    <property type="molecule type" value="Genomic_DNA"/>
</dbReference>
<reference evidence="3" key="1">
    <citation type="submission" date="2012-12" db="EMBL/GenBank/DDBJ databases">
        <authorList>
            <person name="Hellsten U."/>
            <person name="Grimwood J."/>
            <person name="Chapman J.A."/>
            <person name="Shapiro H."/>
            <person name="Aerts A."/>
            <person name="Otillar R.P."/>
            <person name="Terry A.Y."/>
            <person name="Boore J.L."/>
            <person name="Simakov O."/>
            <person name="Marletaz F."/>
            <person name="Cho S.-J."/>
            <person name="Edsinger-Gonzales E."/>
            <person name="Havlak P."/>
            <person name="Kuo D.-H."/>
            <person name="Larsson T."/>
            <person name="Lv J."/>
            <person name="Arendt D."/>
            <person name="Savage R."/>
            <person name="Osoegawa K."/>
            <person name="de Jong P."/>
            <person name="Lindberg D.R."/>
            <person name="Seaver E.C."/>
            <person name="Weisblat D.A."/>
            <person name="Putnam N.H."/>
            <person name="Grigoriev I.V."/>
            <person name="Rokhsar D.S."/>
        </authorList>
    </citation>
    <scope>NUCLEOTIDE SEQUENCE</scope>
    <source>
        <strain evidence="3">I ESC-2004</strain>
    </source>
</reference>